<keyword evidence="3" id="KW-1185">Reference proteome</keyword>
<feature type="transmembrane region" description="Helical" evidence="1">
    <location>
        <begin position="112"/>
        <end position="136"/>
    </location>
</feature>
<feature type="transmembrane region" description="Helical" evidence="1">
    <location>
        <begin position="156"/>
        <end position="175"/>
    </location>
</feature>
<keyword evidence="1" id="KW-0812">Transmembrane</keyword>
<dbReference type="Gene3D" id="1.10.1760.20">
    <property type="match status" value="1"/>
</dbReference>
<keyword evidence="1" id="KW-0472">Membrane</keyword>
<proteinExistence type="predicted"/>
<name>A0ABS2GGU1_9FIRM</name>
<evidence type="ECO:0000313" key="2">
    <source>
        <dbReference type="EMBL" id="MBM6913394.1"/>
    </source>
</evidence>
<feature type="transmembrane region" description="Helical" evidence="1">
    <location>
        <begin position="85"/>
        <end position="105"/>
    </location>
</feature>
<dbReference type="Proteomes" id="UP000707138">
    <property type="component" value="Unassembled WGS sequence"/>
</dbReference>
<feature type="transmembrane region" description="Helical" evidence="1">
    <location>
        <begin position="58"/>
        <end position="79"/>
    </location>
</feature>
<sequence length="185" mass="19827">MVKTPNTVSKANTRMLVEAGLAIAIAYVLHFVVLFQMPQGGSVNAANMVPLFIFALRWGGKAGIFTGAVYGLVAFLLGFKFSLHPLSIILDYIVGFGALGVAGFFGDSRPAAIIGSFTGCTLRWLSSVISGAVVFASYAPAGQNPWVYSIVYNATYMIPEMLINGLVIVLFYTQIMKGINSVTKR</sequence>
<accession>A0ABS2GGU1</accession>
<evidence type="ECO:0000313" key="3">
    <source>
        <dbReference type="Proteomes" id="UP000707138"/>
    </source>
</evidence>
<dbReference type="Pfam" id="PF09515">
    <property type="entry name" value="Thia_YuaJ"/>
    <property type="match status" value="1"/>
</dbReference>
<dbReference type="EMBL" id="JACJLA010000019">
    <property type="protein sequence ID" value="MBM6913394.1"/>
    <property type="molecule type" value="Genomic_DNA"/>
</dbReference>
<keyword evidence="1" id="KW-1133">Transmembrane helix</keyword>
<comment type="caution">
    <text evidence="2">The sequence shown here is derived from an EMBL/GenBank/DDBJ whole genome shotgun (WGS) entry which is preliminary data.</text>
</comment>
<dbReference type="InterPro" id="IPR012651">
    <property type="entry name" value="Thia_Transptr_ThiT"/>
</dbReference>
<reference evidence="2 3" key="1">
    <citation type="journal article" date="2021" name="Sci. Rep.">
        <title>The distribution of antibiotic resistance genes in chicken gut microbiota commensals.</title>
        <authorList>
            <person name="Juricova H."/>
            <person name="Matiasovicova J."/>
            <person name="Kubasova T."/>
            <person name="Cejkova D."/>
            <person name="Rychlik I."/>
        </authorList>
    </citation>
    <scope>NUCLEOTIDE SEQUENCE [LARGE SCALE GENOMIC DNA]</scope>
    <source>
        <strain evidence="2 3">An537</strain>
    </source>
</reference>
<feature type="transmembrane region" description="Helical" evidence="1">
    <location>
        <begin position="15"/>
        <end position="37"/>
    </location>
</feature>
<gene>
    <name evidence="2" type="primary">thiT</name>
    <name evidence="2" type="ORF">H6A01_08685</name>
</gene>
<dbReference type="NCBIfam" id="TIGR02357">
    <property type="entry name" value="ECF_ThiT_YuaJ"/>
    <property type="match status" value="1"/>
</dbReference>
<organism evidence="2 3">
    <name type="scientific">Veillonella magna</name>
    <dbReference type="NCBI Taxonomy" id="464322"/>
    <lineage>
        <taxon>Bacteria</taxon>
        <taxon>Bacillati</taxon>
        <taxon>Bacillota</taxon>
        <taxon>Negativicutes</taxon>
        <taxon>Veillonellales</taxon>
        <taxon>Veillonellaceae</taxon>
        <taxon>Veillonella</taxon>
    </lineage>
</organism>
<protein>
    <submittedName>
        <fullName evidence="2">Energy-coupled thiamine transporter ThiT</fullName>
    </submittedName>
</protein>
<evidence type="ECO:0000256" key="1">
    <source>
        <dbReference type="SAM" id="Phobius"/>
    </source>
</evidence>